<dbReference type="InterPro" id="IPR007073">
    <property type="entry name" value="RNA_pol_Rpb1_7"/>
</dbReference>
<feature type="domain" description="RNA polymerase Rpb1" evidence="9">
    <location>
        <begin position="163"/>
        <end position="771"/>
    </location>
</feature>
<organism evidence="11">
    <name type="scientific">Gaeavirus sp</name>
    <dbReference type="NCBI Taxonomy" id="2487767"/>
    <lineage>
        <taxon>Viruses</taxon>
        <taxon>Varidnaviria</taxon>
        <taxon>Bamfordvirae</taxon>
        <taxon>Nucleocytoviricota</taxon>
        <taxon>Megaviricetes</taxon>
        <taxon>Imitervirales</taxon>
        <taxon>Mimiviridae</taxon>
        <taxon>Klosneuvirinae</taxon>
    </lineage>
</organism>
<dbReference type="Gene3D" id="1.10.132.30">
    <property type="match status" value="1"/>
</dbReference>
<proteinExistence type="predicted"/>
<dbReference type="Pfam" id="PF04992">
    <property type="entry name" value="RNA_pol_Rpb1_6"/>
    <property type="match status" value="1"/>
</dbReference>
<dbReference type="InterPro" id="IPR007081">
    <property type="entry name" value="RNA_pol_Rpb1_5"/>
</dbReference>
<evidence type="ECO:0000256" key="2">
    <source>
        <dbReference type="ARBA" id="ARBA00022478"/>
    </source>
</evidence>
<accession>A0A3G5A1J5</accession>
<protein>
    <recommendedName>
        <fullName evidence="1">DNA-directed RNA polymerase</fullName>
        <ecNumber evidence="1">2.7.7.6</ecNumber>
    </recommendedName>
</protein>
<dbReference type="Gene3D" id="6.20.50.80">
    <property type="match status" value="1"/>
</dbReference>
<reference evidence="11" key="1">
    <citation type="submission" date="2018-10" db="EMBL/GenBank/DDBJ databases">
        <title>Hidden diversity of soil giant viruses.</title>
        <authorList>
            <person name="Schulz F."/>
            <person name="Alteio L."/>
            <person name="Goudeau D."/>
            <person name="Ryan E.M."/>
            <person name="Malmstrom R.R."/>
            <person name="Blanchard J."/>
            <person name="Woyke T."/>
        </authorList>
    </citation>
    <scope>NUCLEOTIDE SEQUENCE</scope>
    <source>
        <strain evidence="11">GAV1</strain>
    </source>
</reference>
<dbReference type="InterPro" id="IPR007083">
    <property type="entry name" value="RNA_pol_Rpb1_4"/>
</dbReference>
<feature type="domain" description="RNA polymerase Rpb1" evidence="10">
    <location>
        <begin position="56"/>
        <end position="156"/>
    </location>
</feature>
<dbReference type="GO" id="GO:0000428">
    <property type="term" value="C:DNA-directed RNA polymerase complex"/>
    <property type="evidence" value="ECO:0007669"/>
    <property type="project" value="UniProtKB-KW"/>
</dbReference>
<evidence type="ECO:0000313" key="11">
    <source>
        <dbReference type="EMBL" id="AYV80374.1"/>
    </source>
</evidence>
<evidence type="ECO:0000259" key="8">
    <source>
        <dbReference type="Pfam" id="PF04992"/>
    </source>
</evidence>
<feature type="non-terminal residue" evidence="11">
    <location>
        <position position="1"/>
    </location>
</feature>
<gene>
    <name evidence="11" type="ORF">Gaeavirus43_1</name>
</gene>
<evidence type="ECO:0000259" key="10">
    <source>
        <dbReference type="Pfam" id="PF05000"/>
    </source>
</evidence>
<keyword evidence="2 11" id="KW-0240">DNA-directed RNA polymerase</keyword>
<dbReference type="Pfam" id="PF05000">
    <property type="entry name" value="RNA_pol_Rpb1_4"/>
    <property type="match status" value="1"/>
</dbReference>
<evidence type="ECO:0000256" key="5">
    <source>
        <dbReference type="ARBA" id="ARBA00023163"/>
    </source>
</evidence>
<dbReference type="GO" id="GO:0003899">
    <property type="term" value="F:DNA-directed RNA polymerase activity"/>
    <property type="evidence" value="ECO:0007669"/>
    <property type="project" value="UniProtKB-EC"/>
</dbReference>
<dbReference type="Pfam" id="PF04990">
    <property type="entry name" value="RNA_pol_Rpb1_7"/>
    <property type="match status" value="1"/>
</dbReference>
<evidence type="ECO:0000256" key="3">
    <source>
        <dbReference type="ARBA" id="ARBA00022679"/>
    </source>
</evidence>
<dbReference type="Gene3D" id="3.30.1360.140">
    <property type="match status" value="1"/>
</dbReference>
<feature type="domain" description="RNA polymerase Rpb1" evidence="8">
    <location>
        <begin position="236"/>
        <end position="413"/>
    </location>
</feature>
<dbReference type="InterPro" id="IPR038120">
    <property type="entry name" value="Rpb1_funnel_sf"/>
</dbReference>
<dbReference type="GO" id="GO:0003677">
    <property type="term" value="F:DNA binding"/>
    <property type="evidence" value="ECO:0007669"/>
    <property type="project" value="InterPro"/>
</dbReference>
<dbReference type="Pfam" id="PF04998">
    <property type="entry name" value="RNA_pol_Rpb1_5"/>
    <property type="match status" value="1"/>
</dbReference>
<dbReference type="EC" id="2.7.7.6" evidence="1"/>
<comment type="catalytic activity">
    <reaction evidence="6">
        <text>RNA(n) + a ribonucleoside 5'-triphosphate = RNA(n+1) + diphosphate</text>
        <dbReference type="Rhea" id="RHEA:21248"/>
        <dbReference type="Rhea" id="RHEA-COMP:14527"/>
        <dbReference type="Rhea" id="RHEA-COMP:17342"/>
        <dbReference type="ChEBI" id="CHEBI:33019"/>
        <dbReference type="ChEBI" id="CHEBI:61557"/>
        <dbReference type="ChEBI" id="CHEBI:140395"/>
        <dbReference type="EC" id="2.7.7.6"/>
    </reaction>
</comment>
<evidence type="ECO:0000259" key="9">
    <source>
        <dbReference type="Pfam" id="PF04998"/>
    </source>
</evidence>
<keyword evidence="3" id="KW-0808">Transferase</keyword>
<name>A0A3G5A1J5_9VIRU</name>
<dbReference type="InterPro" id="IPR045867">
    <property type="entry name" value="DNA-dir_RpoC_beta_prime"/>
</dbReference>
<dbReference type="SUPFAM" id="SSF64484">
    <property type="entry name" value="beta and beta-prime subunits of DNA dependent RNA-polymerase"/>
    <property type="match status" value="1"/>
</dbReference>
<feature type="domain" description="RNA polymerase Rpb1" evidence="7">
    <location>
        <begin position="499"/>
        <end position="584"/>
    </location>
</feature>
<dbReference type="InterPro" id="IPR007075">
    <property type="entry name" value="RNA_pol_Rpb1_6"/>
</dbReference>
<keyword evidence="4" id="KW-0548">Nucleotidyltransferase</keyword>
<sequence>EETKRFIDNTTRLSTNYNLYNGFTAGIGDLDITEELYKRIYQVFETKKLEVCHEITEVENNPDMMDEELFERSIKQKLDIIRDDISKLIMTNLKSNNGFKIMIESGAKGKSIQVGQMAGCVGQQDFQGGRILKNYNNRSLPHFFKNDDRSEARGFVKNSFLQGLTLTEFIFHQLTGREGLIDQTIKTAESGYIQRKLIKAAEDFMVKYDGTVRNAVERIQQFIYGDSGIDTVRQYDYKFKLMEFSNSEISAKYKFTPTELTDLKNYTESDNTKYYKKMLKLRDNLRSTQIKASLNYLTLNINYTLPVNLNRIIDNSRNNNKTEKKDINYEPEYIIKIIKNILKADKCRLYSMTEDEIKDPKAVKNQDDVISKTAFKYALYDILAPKRCITEYKFSKPQLDEINTQIISSFNRAVVEPGEMVGILGAQSLGEPVTQLTLNSFHNSGVGGMGAVNLGVPRIKEVISLSSNPKEPVMYIYMDTAHHNNKDYASKIASHIKFTTIKDLRNKIEIFYDPNPTSPSGFMEQDNVYNIFYTFQQSKTPCLNKIDGLPWLMRIEFDKEKLLTKEVSLLDIKSQFCTAWEKRYQDIKSLKREKRQILEKITQLAVLTNTENDTIPTMHVRFDMTNFSSATLIDFMDAFIDDFKLKGISDIEDIRGGNPTEERMISFNPSDGTFEKKNTEYVIYTKGINMIAIRDIIGVDLNRTFCNDIITTYEIFGIEAARNLIIRDLATVFASNGSTINHQHISIFADLMTNVGTLTSIDRHGLNKLDTDPLSRASFEKTVDQLITAAIFNEVDHMKSVSSRIMAGLCIKGGTGLCNLILDKDLLENSEHTTDIGQLYNKTYEDIVPIQYKQEIDTDVFIPDM</sequence>
<dbReference type="PANTHER" id="PTHR19376">
    <property type="entry name" value="DNA-DIRECTED RNA POLYMERASE"/>
    <property type="match status" value="1"/>
</dbReference>
<keyword evidence="5" id="KW-0804">Transcription</keyword>
<evidence type="ECO:0000256" key="4">
    <source>
        <dbReference type="ARBA" id="ARBA00022695"/>
    </source>
</evidence>
<evidence type="ECO:0000256" key="6">
    <source>
        <dbReference type="ARBA" id="ARBA00048552"/>
    </source>
</evidence>
<dbReference type="InterPro" id="IPR038593">
    <property type="entry name" value="RNA_pol_Rpb1_7_sf"/>
</dbReference>
<evidence type="ECO:0000259" key="7">
    <source>
        <dbReference type="Pfam" id="PF04990"/>
    </source>
</evidence>
<dbReference type="PANTHER" id="PTHR19376:SF32">
    <property type="entry name" value="DNA-DIRECTED RNA POLYMERASE III SUBUNIT RPC1"/>
    <property type="match status" value="1"/>
</dbReference>
<dbReference type="Gene3D" id="6.10.250.2940">
    <property type="match status" value="1"/>
</dbReference>
<evidence type="ECO:0000256" key="1">
    <source>
        <dbReference type="ARBA" id="ARBA00012418"/>
    </source>
</evidence>
<dbReference type="EMBL" id="MK072241">
    <property type="protein sequence ID" value="AYV80374.1"/>
    <property type="molecule type" value="Genomic_DNA"/>
</dbReference>
<dbReference type="GO" id="GO:0006351">
    <property type="term" value="P:DNA-templated transcription"/>
    <property type="evidence" value="ECO:0007669"/>
    <property type="project" value="InterPro"/>
</dbReference>
<dbReference type="Gene3D" id="1.10.150.390">
    <property type="match status" value="1"/>
</dbReference>